<reference evidence="4" key="1">
    <citation type="journal article" date="2020" name="Nature">
        <title>Giant virus diversity and host interactions through global metagenomics.</title>
        <authorList>
            <person name="Schulz F."/>
            <person name="Roux S."/>
            <person name="Paez-Espino D."/>
            <person name="Jungbluth S."/>
            <person name="Walsh D.A."/>
            <person name="Denef V.J."/>
            <person name="McMahon K.D."/>
            <person name="Konstantinidis K.T."/>
            <person name="Eloe-Fadrosh E.A."/>
            <person name="Kyrpides N.C."/>
            <person name="Woyke T."/>
        </authorList>
    </citation>
    <scope>NUCLEOTIDE SEQUENCE</scope>
    <source>
        <strain evidence="4">GVMAG-S-1101169-75</strain>
    </source>
</reference>
<dbReference type="Gene3D" id="1.10.10.10">
    <property type="entry name" value="Winged helix-like DNA-binding domain superfamily/Winged helix DNA-binding domain"/>
    <property type="match status" value="1"/>
</dbReference>
<keyword evidence="2" id="KW-0832">Ubl conjugation</keyword>
<dbReference type="SUPFAM" id="SSF75632">
    <property type="entry name" value="Cullin homology domain"/>
    <property type="match status" value="1"/>
</dbReference>
<dbReference type="InterPro" id="IPR059120">
    <property type="entry name" value="Cullin-like_AB"/>
</dbReference>
<dbReference type="Pfam" id="PF10557">
    <property type="entry name" value="Cullin_Nedd8"/>
    <property type="match status" value="1"/>
</dbReference>
<dbReference type="PROSITE" id="PS50069">
    <property type="entry name" value="CULLIN_2"/>
    <property type="match status" value="1"/>
</dbReference>
<proteinExistence type="predicted"/>
<dbReference type="AlphaFoldDB" id="A0A6C0K1J9"/>
<dbReference type="SUPFAM" id="SSF46785">
    <property type="entry name" value="Winged helix' DNA-binding domain"/>
    <property type="match status" value="1"/>
</dbReference>
<organism evidence="4">
    <name type="scientific">viral metagenome</name>
    <dbReference type="NCBI Taxonomy" id="1070528"/>
    <lineage>
        <taxon>unclassified sequences</taxon>
        <taxon>metagenomes</taxon>
        <taxon>organismal metagenomes</taxon>
    </lineage>
</organism>
<dbReference type="SUPFAM" id="SSF74788">
    <property type="entry name" value="Cullin repeat-like"/>
    <property type="match status" value="1"/>
</dbReference>
<dbReference type="Pfam" id="PF00888">
    <property type="entry name" value="Cullin"/>
    <property type="match status" value="1"/>
</dbReference>
<evidence type="ECO:0000256" key="2">
    <source>
        <dbReference type="ARBA" id="ARBA00022843"/>
    </source>
</evidence>
<dbReference type="Gene3D" id="3.30.230.130">
    <property type="entry name" value="Cullin, Chain C, Domain 2"/>
    <property type="match status" value="1"/>
</dbReference>
<dbReference type="InterPro" id="IPR019559">
    <property type="entry name" value="Cullin_neddylation_domain"/>
</dbReference>
<accession>A0A6C0K1J9</accession>
<dbReference type="SMART" id="SM00884">
    <property type="entry name" value="Cullin_Nedd8"/>
    <property type="match status" value="1"/>
</dbReference>
<dbReference type="EMBL" id="MN740792">
    <property type="protein sequence ID" value="QHU11922.1"/>
    <property type="molecule type" value="Genomic_DNA"/>
</dbReference>
<evidence type="ECO:0000313" key="4">
    <source>
        <dbReference type="EMBL" id="QHU11922.1"/>
    </source>
</evidence>
<dbReference type="Pfam" id="PF26557">
    <property type="entry name" value="Cullin_AB"/>
    <property type="match status" value="1"/>
</dbReference>
<evidence type="ECO:0000256" key="1">
    <source>
        <dbReference type="ARBA" id="ARBA00022499"/>
    </source>
</evidence>
<dbReference type="GO" id="GO:0031625">
    <property type="term" value="F:ubiquitin protein ligase binding"/>
    <property type="evidence" value="ECO:0007669"/>
    <property type="project" value="InterPro"/>
</dbReference>
<dbReference type="PANTHER" id="PTHR11932">
    <property type="entry name" value="CULLIN"/>
    <property type="match status" value="1"/>
</dbReference>
<dbReference type="Gene3D" id="1.20.1310.10">
    <property type="entry name" value="Cullin Repeats"/>
    <property type="match status" value="2"/>
</dbReference>
<dbReference type="InterPro" id="IPR036317">
    <property type="entry name" value="Cullin_homology_sf"/>
</dbReference>
<evidence type="ECO:0000259" key="3">
    <source>
        <dbReference type="PROSITE" id="PS50069"/>
    </source>
</evidence>
<name>A0A6C0K1J9_9ZZZZ</name>
<feature type="domain" description="Cullin family profile" evidence="3">
    <location>
        <begin position="332"/>
        <end position="553"/>
    </location>
</feature>
<sequence length="676" mass="81093">MLQSRLFTNEEFMKIYTICYDMAIHRDHNHSGFLYEEFGNMMKEFCDRCSYELNKYDLDSMMFEWIRIYDIFILFQNWMCRFLMYLNRGYIRNNNYLSLEESSCKIFQETVFNYSAYPLYHAYNRFVIKDRCDIKRMVLEEDIFFIKRCLDAMLTTDKTSYLFLQMEYLRELGSFLEEYTATHARELIPCEYMIRVDQEIQAEEKRVQIFMKEETLAPARSLMHRKLLQDYFSEIFSTVHNAFLESLKNRDSFMTHLFFRLFHTAGMEEAMIRMSQDFTKYALFQLETSMDEDIERFLEAHEEMVVMMRRDLGDHVLFQQAYHQILRQIVNKNPSRLTQYLDRIMRVGNVFESRIHVLCELLGYHSESDVIAETLRRDMAKRLFMNRTHSQEWEKTLLSSLKLRFGYQFTSRMEGMRFDYTTQLLTTEYIPSPEGTVRLLTGSHWPSFLAPDDSVPLPPLVTRCMAHFEAFFTEYYSTRRITWQHHLSNFHLQGIYNAGKNRRYDIFCGFLQGIVLLWMADRALPDKQISLQEISKGTRLSFSLLFPILHSLVFASHKLLLKNPMTDHKIRETDMFSLNYDFSSKRSTLQLPTIMVDPPKVQEKIQEDRKFYVEAIIVRIMKARKKMSHRDLVQEVMRQSTITMESKMIKTMIEKLIEKEYLERAEDDTSLYLYVA</sequence>
<dbReference type="FunFam" id="1.10.10.10:FF:000014">
    <property type="entry name" value="Cullin 1"/>
    <property type="match status" value="1"/>
</dbReference>
<dbReference type="InterPro" id="IPR001373">
    <property type="entry name" value="Cullin_N"/>
</dbReference>
<dbReference type="InterPro" id="IPR036390">
    <property type="entry name" value="WH_DNA-bd_sf"/>
</dbReference>
<dbReference type="InterPro" id="IPR036388">
    <property type="entry name" value="WH-like_DNA-bd_sf"/>
</dbReference>
<dbReference type="SMART" id="SM00182">
    <property type="entry name" value="CULLIN"/>
    <property type="match status" value="1"/>
</dbReference>
<dbReference type="InterPro" id="IPR016159">
    <property type="entry name" value="Cullin_repeat-like_dom_sf"/>
</dbReference>
<dbReference type="GO" id="GO:0031461">
    <property type="term" value="C:cullin-RING ubiquitin ligase complex"/>
    <property type="evidence" value="ECO:0007669"/>
    <property type="project" value="InterPro"/>
</dbReference>
<dbReference type="InterPro" id="IPR045093">
    <property type="entry name" value="Cullin"/>
</dbReference>
<dbReference type="InterPro" id="IPR016158">
    <property type="entry name" value="Cullin_homology"/>
</dbReference>
<protein>
    <recommendedName>
        <fullName evidence="3">Cullin family profile domain-containing protein</fullName>
    </recommendedName>
</protein>
<keyword evidence="1" id="KW-1017">Isopeptide bond</keyword>
<dbReference type="InterPro" id="IPR016157">
    <property type="entry name" value="Cullin_CS"/>
</dbReference>
<dbReference type="GO" id="GO:0006511">
    <property type="term" value="P:ubiquitin-dependent protein catabolic process"/>
    <property type="evidence" value="ECO:0007669"/>
    <property type="project" value="InterPro"/>
</dbReference>
<dbReference type="PROSITE" id="PS01256">
    <property type="entry name" value="CULLIN_1"/>
    <property type="match status" value="1"/>
</dbReference>